<protein>
    <recommendedName>
        <fullName evidence="4">Histone-lysine N-methyltransferase SETMAR</fullName>
    </recommendedName>
</protein>
<feature type="region of interest" description="Disordered" evidence="1">
    <location>
        <begin position="1"/>
        <end position="29"/>
    </location>
</feature>
<evidence type="ECO:0008006" key="4">
    <source>
        <dbReference type="Google" id="ProtNLM"/>
    </source>
</evidence>
<dbReference type="AlphaFoldDB" id="A0A9P0KLR5"/>
<reference evidence="2" key="1">
    <citation type="submission" date="2022-03" db="EMBL/GenBank/DDBJ databases">
        <authorList>
            <person name="Sayadi A."/>
        </authorList>
    </citation>
    <scope>NUCLEOTIDE SEQUENCE</scope>
</reference>
<evidence type="ECO:0000256" key="1">
    <source>
        <dbReference type="SAM" id="MobiDB-lite"/>
    </source>
</evidence>
<feature type="compositionally biased region" description="Basic and acidic residues" evidence="1">
    <location>
        <begin position="1"/>
        <end position="10"/>
    </location>
</feature>
<dbReference type="Proteomes" id="UP001152888">
    <property type="component" value="Unassembled WGS sequence"/>
</dbReference>
<evidence type="ECO:0000313" key="3">
    <source>
        <dbReference type="Proteomes" id="UP001152888"/>
    </source>
</evidence>
<sequence length="71" mass="8187">MAAHDDKERPLSSNTEENVELLDHPPYGPDINPNDFFTFPKIKNRLHGRRFRSPKEAVDAFKNAILDLPEN</sequence>
<dbReference type="EMBL" id="CAKOFQ010006817">
    <property type="protein sequence ID" value="CAH1974061.1"/>
    <property type="molecule type" value="Genomic_DNA"/>
</dbReference>
<evidence type="ECO:0000313" key="2">
    <source>
        <dbReference type="EMBL" id="CAH1974061.1"/>
    </source>
</evidence>
<dbReference type="GO" id="GO:0003676">
    <property type="term" value="F:nucleic acid binding"/>
    <property type="evidence" value="ECO:0007669"/>
    <property type="project" value="InterPro"/>
</dbReference>
<name>A0A9P0KLR5_ACAOB</name>
<keyword evidence="3" id="KW-1185">Reference proteome</keyword>
<dbReference type="Gene3D" id="3.30.420.10">
    <property type="entry name" value="Ribonuclease H-like superfamily/Ribonuclease H"/>
    <property type="match status" value="1"/>
</dbReference>
<dbReference type="InterPro" id="IPR036397">
    <property type="entry name" value="RNaseH_sf"/>
</dbReference>
<dbReference type="OrthoDB" id="6623853at2759"/>
<gene>
    <name evidence="2" type="ORF">ACAOBT_LOCUS10882</name>
</gene>
<accession>A0A9P0KLR5</accession>
<proteinExistence type="predicted"/>
<organism evidence="2 3">
    <name type="scientific">Acanthoscelides obtectus</name>
    <name type="common">Bean weevil</name>
    <name type="synonym">Bruchus obtectus</name>
    <dbReference type="NCBI Taxonomy" id="200917"/>
    <lineage>
        <taxon>Eukaryota</taxon>
        <taxon>Metazoa</taxon>
        <taxon>Ecdysozoa</taxon>
        <taxon>Arthropoda</taxon>
        <taxon>Hexapoda</taxon>
        <taxon>Insecta</taxon>
        <taxon>Pterygota</taxon>
        <taxon>Neoptera</taxon>
        <taxon>Endopterygota</taxon>
        <taxon>Coleoptera</taxon>
        <taxon>Polyphaga</taxon>
        <taxon>Cucujiformia</taxon>
        <taxon>Chrysomeloidea</taxon>
        <taxon>Chrysomelidae</taxon>
        <taxon>Bruchinae</taxon>
        <taxon>Bruchini</taxon>
        <taxon>Acanthoscelides</taxon>
    </lineage>
</organism>
<comment type="caution">
    <text evidence="2">The sequence shown here is derived from an EMBL/GenBank/DDBJ whole genome shotgun (WGS) entry which is preliminary data.</text>
</comment>